<feature type="region of interest" description="Disordered" evidence="1">
    <location>
        <begin position="849"/>
        <end position="868"/>
    </location>
</feature>
<protein>
    <submittedName>
        <fullName evidence="2">Uncharacterized protein</fullName>
    </submittedName>
</protein>
<gene>
    <name evidence="2" type="ORF">L211DRAFT_834978</name>
</gene>
<organism evidence="2 3">
    <name type="scientific">Terfezia boudieri ATCC MYA-4762</name>
    <dbReference type="NCBI Taxonomy" id="1051890"/>
    <lineage>
        <taxon>Eukaryota</taxon>
        <taxon>Fungi</taxon>
        <taxon>Dikarya</taxon>
        <taxon>Ascomycota</taxon>
        <taxon>Pezizomycotina</taxon>
        <taxon>Pezizomycetes</taxon>
        <taxon>Pezizales</taxon>
        <taxon>Pezizaceae</taxon>
        <taxon>Terfezia</taxon>
    </lineage>
</organism>
<sequence length="1182" mass="125563">MDQQSISTSSISPSSSPKFDTTHNLLNSSSFLLHLIEPVRIYTPPTPFPANFSSAGRGIDDNNSSEKLKRKLIDALAFICATEREGDGGAAVCIEEAITGARDEVLASEHGGYTLRIAKNGWVGEAVLQGVRDIIKSLEAFADGFPSSSPTVYSTIISLHLSKLVQEALGQHFAAGEKDPQRISALSALTASDVVAADEAGEKQIPIAAVSAAYQTLCKNVGYKAACKTLIHACQKWPELFVGMKVEGVPEVEDDVVPNFNLLTVTEIIHGNEAAAVEAAVEEGQFATAWASRVAPCAGHAEIQNRNRRPISGSTDPREDEPCYLCQIYMLGGLEGEKSGTKVKRVLDPYWRLRPVGDEMREAVEQELRTEVEKWVMRGSDEEVLGRERPRGRARAKGKRNLKRGKPQLEPETSSSSNASSADVKRVHGNSATGTASEGDGVASAPADPIEAGMVTPETILQSHDTTAMSEDEEEGVKLLQLSFEGVAVEEVPDLIFPISKTDPDALHHVTNSIMISTLRSPPPLNLIDDEPEFLPLSSTTLNVVETTPIADAFTANHNESPIPEQPAISPTSAEFHSETQFIEESEFKLLSPIPEEDYETLVLVNLEAVLVRLADLQEENADVSQGEEVTRQAIELPQRARTMSDAEQDLLGLDFTLVAVEEPEAESPAATSEAPAPPILEGYTRNLALGGYLVPEDPEEESSIAPGGYLAVEPAEESKKVVSGGYFVVAAEQAGIVLPGGYLAAEAKLKEAGAFAPGGYLVADIKGEVEVATLIPDESADAPLLAVSQQSEQEEAAVPTNVLGESCTFAPGGYMVTGHEDGMLVTPGGYFTAMPEDQENLGCIQSDPTSAAVSASPVNQHQETQSRSPALGIEVLEEDGSVDSEVTELDSLIHVHAPVSTSEGPDEGYDIISMEQEREKRAPVGLTEQPRLAAPSKVNVEVVALEEFKAIANTTGGSELENSSPSTAPEAVVAPTAEKLCSMDTGSPDIDDIHVTSNLGSSPSSSTHTTLSNSTTLANNSNPTTPRLRSSASLLFSPSLRRASTWAPPTTATTIANTPGITSTGLTSDIELLPDSRPGTAVGDMEDNKPEIRPIGSGGWLARKLLRAATSSNGVNAPTTPNIEAPEGVTQVLSRRGSFHSLRPSTANGTRDMMGGTAKALITLRALQTQVRQKNRIGLVG</sequence>
<evidence type="ECO:0000313" key="2">
    <source>
        <dbReference type="EMBL" id="RPB26635.1"/>
    </source>
</evidence>
<evidence type="ECO:0000313" key="3">
    <source>
        <dbReference type="Proteomes" id="UP000267821"/>
    </source>
</evidence>
<feature type="compositionally biased region" description="Low complexity" evidence="1">
    <location>
        <begin position="997"/>
        <end position="1027"/>
    </location>
</feature>
<proteinExistence type="predicted"/>
<dbReference type="EMBL" id="ML121533">
    <property type="protein sequence ID" value="RPB26635.1"/>
    <property type="molecule type" value="Genomic_DNA"/>
</dbReference>
<feature type="region of interest" description="Disordered" evidence="1">
    <location>
        <begin position="983"/>
        <end position="1031"/>
    </location>
</feature>
<keyword evidence="3" id="KW-1185">Reference proteome</keyword>
<evidence type="ECO:0000256" key="1">
    <source>
        <dbReference type="SAM" id="MobiDB-lite"/>
    </source>
</evidence>
<feature type="region of interest" description="Disordered" evidence="1">
    <location>
        <begin position="1046"/>
        <end position="1094"/>
    </location>
</feature>
<dbReference type="Proteomes" id="UP000267821">
    <property type="component" value="Unassembled WGS sequence"/>
</dbReference>
<reference evidence="2 3" key="1">
    <citation type="journal article" date="2018" name="Nat. Ecol. Evol.">
        <title>Pezizomycetes genomes reveal the molecular basis of ectomycorrhizal truffle lifestyle.</title>
        <authorList>
            <person name="Murat C."/>
            <person name="Payen T."/>
            <person name="Noel B."/>
            <person name="Kuo A."/>
            <person name="Morin E."/>
            <person name="Chen J."/>
            <person name="Kohler A."/>
            <person name="Krizsan K."/>
            <person name="Balestrini R."/>
            <person name="Da Silva C."/>
            <person name="Montanini B."/>
            <person name="Hainaut M."/>
            <person name="Levati E."/>
            <person name="Barry K.W."/>
            <person name="Belfiori B."/>
            <person name="Cichocki N."/>
            <person name="Clum A."/>
            <person name="Dockter R.B."/>
            <person name="Fauchery L."/>
            <person name="Guy J."/>
            <person name="Iotti M."/>
            <person name="Le Tacon F."/>
            <person name="Lindquist E.A."/>
            <person name="Lipzen A."/>
            <person name="Malagnac F."/>
            <person name="Mello A."/>
            <person name="Molinier V."/>
            <person name="Miyauchi S."/>
            <person name="Poulain J."/>
            <person name="Riccioni C."/>
            <person name="Rubini A."/>
            <person name="Sitrit Y."/>
            <person name="Splivallo R."/>
            <person name="Traeger S."/>
            <person name="Wang M."/>
            <person name="Zifcakova L."/>
            <person name="Wipf D."/>
            <person name="Zambonelli A."/>
            <person name="Paolocci F."/>
            <person name="Nowrousian M."/>
            <person name="Ottonello S."/>
            <person name="Baldrian P."/>
            <person name="Spatafora J.W."/>
            <person name="Henrissat B."/>
            <person name="Nagy L.G."/>
            <person name="Aury J.M."/>
            <person name="Wincker P."/>
            <person name="Grigoriev I.V."/>
            <person name="Bonfante P."/>
            <person name="Martin F.M."/>
        </authorList>
    </citation>
    <scope>NUCLEOTIDE SEQUENCE [LARGE SCALE GENOMIC DNA]</scope>
    <source>
        <strain evidence="2 3">ATCC MYA-4762</strain>
    </source>
</reference>
<dbReference type="InParanoid" id="A0A3N4MAF6"/>
<feature type="compositionally biased region" description="Low complexity" evidence="1">
    <location>
        <begin position="1046"/>
        <end position="1063"/>
    </location>
</feature>
<feature type="region of interest" description="Disordered" evidence="1">
    <location>
        <begin position="384"/>
        <end position="449"/>
    </location>
</feature>
<name>A0A3N4MAF6_9PEZI</name>
<dbReference type="OrthoDB" id="5426478at2759"/>
<dbReference type="AlphaFoldDB" id="A0A3N4MAF6"/>
<accession>A0A3N4MAF6</accession>
<feature type="compositionally biased region" description="Basic residues" evidence="1">
    <location>
        <begin position="392"/>
        <end position="406"/>
    </location>
</feature>